<dbReference type="GO" id="GO:0002189">
    <property type="term" value="C:ribose phosphate diphosphokinase complex"/>
    <property type="evidence" value="ECO:0007669"/>
    <property type="project" value="TreeGrafter"/>
</dbReference>
<dbReference type="InterPro" id="IPR000842">
    <property type="entry name" value="PRib_PP_synth_CS"/>
</dbReference>
<evidence type="ECO:0000256" key="8">
    <source>
        <dbReference type="ARBA" id="ARBA00022842"/>
    </source>
</evidence>
<dbReference type="PROSITE" id="PS00114">
    <property type="entry name" value="PRPP_SYNTHASE"/>
    <property type="match status" value="1"/>
</dbReference>
<dbReference type="Pfam" id="PF14572">
    <property type="entry name" value="Pribosyl_synth"/>
    <property type="match status" value="1"/>
</dbReference>
<evidence type="ECO:0000256" key="4">
    <source>
        <dbReference type="ARBA" id="ARBA00022727"/>
    </source>
</evidence>
<dbReference type="AlphaFoldDB" id="R4Z1Z3"/>
<dbReference type="GO" id="GO:0009156">
    <property type="term" value="P:ribonucleoside monophosphate biosynthetic process"/>
    <property type="evidence" value="ECO:0007669"/>
    <property type="project" value="InterPro"/>
</dbReference>
<dbReference type="PANTHER" id="PTHR10210">
    <property type="entry name" value="RIBOSE-PHOSPHATE DIPHOSPHOKINASE FAMILY MEMBER"/>
    <property type="match status" value="1"/>
</dbReference>
<keyword evidence="6" id="KW-0418">Kinase</keyword>
<dbReference type="SMART" id="SM01400">
    <property type="entry name" value="Pribosyltran_N"/>
    <property type="match status" value="1"/>
</dbReference>
<dbReference type="EMBL" id="CANL01000012">
    <property type="protein sequence ID" value="CCM63276.1"/>
    <property type="molecule type" value="Genomic_DNA"/>
</dbReference>
<dbReference type="FunFam" id="3.40.50.2020:FF:000014">
    <property type="entry name" value="Ribose-phosphate pyrophosphokinase 1"/>
    <property type="match status" value="1"/>
</dbReference>
<dbReference type="GO" id="GO:0006164">
    <property type="term" value="P:purine nucleotide biosynthetic process"/>
    <property type="evidence" value="ECO:0007669"/>
    <property type="project" value="TreeGrafter"/>
</dbReference>
<reference evidence="12 13" key="1">
    <citation type="journal article" date="2013" name="ISME J.">
        <title>Metabolic model for the filamentous 'Candidatus Microthrix parvicella' based on genomic and metagenomic analyses.</title>
        <authorList>
            <person name="Jon McIlroy S."/>
            <person name="Kristiansen R."/>
            <person name="Albertsen M."/>
            <person name="Michael Karst S."/>
            <person name="Rossetti S."/>
            <person name="Lund Nielsen J."/>
            <person name="Tandoi V."/>
            <person name="James Seviour R."/>
            <person name="Nielsen P.H."/>
        </authorList>
    </citation>
    <scope>NUCLEOTIDE SEQUENCE [LARGE SCALE GENOMIC DNA]</scope>
    <source>
        <strain evidence="12 13">RN1</strain>
    </source>
</reference>
<evidence type="ECO:0000256" key="10">
    <source>
        <dbReference type="SAM" id="MobiDB-lite"/>
    </source>
</evidence>
<dbReference type="GO" id="GO:0004749">
    <property type="term" value="F:ribose phosphate diphosphokinase activity"/>
    <property type="evidence" value="ECO:0007669"/>
    <property type="project" value="UniProtKB-EC"/>
</dbReference>
<keyword evidence="4" id="KW-0545">Nucleotide biosynthesis</keyword>
<dbReference type="EC" id="2.7.6.1" evidence="1"/>
<keyword evidence="13" id="KW-1185">Reference proteome</keyword>
<comment type="catalytic activity">
    <reaction evidence="9">
        <text>D-ribose 5-phosphate + ATP = 5-phospho-alpha-D-ribose 1-diphosphate + AMP + H(+)</text>
        <dbReference type="Rhea" id="RHEA:15609"/>
        <dbReference type="ChEBI" id="CHEBI:15378"/>
        <dbReference type="ChEBI" id="CHEBI:30616"/>
        <dbReference type="ChEBI" id="CHEBI:58017"/>
        <dbReference type="ChEBI" id="CHEBI:78346"/>
        <dbReference type="ChEBI" id="CHEBI:456215"/>
        <dbReference type="EC" id="2.7.6.1"/>
    </reaction>
</comment>
<evidence type="ECO:0000256" key="7">
    <source>
        <dbReference type="ARBA" id="ARBA00022840"/>
    </source>
</evidence>
<organism evidence="12 13">
    <name type="scientific">Candidatus Neomicrothrix parvicella RN1</name>
    <dbReference type="NCBI Taxonomy" id="1229780"/>
    <lineage>
        <taxon>Bacteria</taxon>
        <taxon>Bacillati</taxon>
        <taxon>Actinomycetota</taxon>
        <taxon>Acidimicrobiia</taxon>
        <taxon>Acidimicrobiales</taxon>
        <taxon>Microthrixaceae</taxon>
        <taxon>Candidatus Neomicrothrix</taxon>
    </lineage>
</organism>
<dbReference type="Pfam" id="PF13793">
    <property type="entry name" value="Pribosyltran_N"/>
    <property type="match status" value="1"/>
</dbReference>
<dbReference type="PANTHER" id="PTHR10210:SF41">
    <property type="entry name" value="RIBOSE-PHOSPHATE PYROPHOSPHOKINASE 1, CHLOROPLASTIC"/>
    <property type="match status" value="1"/>
</dbReference>
<dbReference type="SUPFAM" id="SSF53271">
    <property type="entry name" value="PRTase-like"/>
    <property type="match status" value="1"/>
</dbReference>
<evidence type="ECO:0000256" key="6">
    <source>
        <dbReference type="ARBA" id="ARBA00022777"/>
    </source>
</evidence>
<dbReference type="STRING" id="1229780.BN381_20100"/>
<evidence type="ECO:0000313" key="12">
    <source>
        <dbReference type="EMBL" id="CCM63276.1"/>
    </source>
</evidence>
<evidence type="ECO:0000256" key="5">
    <source>
        <dbReference type="ARBA" id="ARBA00022741"/>
    </source>
</evidence>
<dbReference type="FunFam" id="3.40.50.2020:FF:000002">
    <property type="entry name" value="Ribose-phosphate pyrophosphokinase"/>
    <property type="match status" value="1"/>
</dbReference>
<gene>
    <name evidence="12" type="primary">prs</name>
    <name evidence="12" type="ORF">BN381_20100</name>
</gene>
<dbReference type="GO" id="GO:0000287">
    <property type="term" value="F:magnesium ion binding"/>
    <property type="evidence" value="ECO:0007669"/>
    <property type="project" value="InterPro"/>
</dbReference>
<dbReference type="InterPro" id="IPR000836">
    <property type="entry name" value="PRTase_dom"/>
</dbReference>
<keyword evidence="3" id="KW-0479">Metal-binding</keyword>
<feature type="region of interest" description="Disordered" evidence="10">
    <location>
        <begin position="27"/>
        <end position="49"/>
    </location>
</feature>
<dbReference type="eggNOG" id="COG0462">
    <property type="taxonomic scope" value="Bacteria"/>
</dbReference>
<dbReference type="GO" id="GO:0005737">
    <property type="term" value="C:cytoplasm"/>
    <property type="evidence" value="ECO:0007669"/>
    <property type="project" value="TreeGrafter"/>
</dbReference>
<accession>R4Z1Z3</accession>
<dbReference type="AntiFam" id="ANF00010">
    <property type="entry name" value="tRNA translation"/>
</dbReference>
<dbReference type="NCBIfam" id="NF002320">
    <property type="entry name" value="PRK01259.1"/>
    <property type="match status" value="1"/>
</dbReference>
<evidence type="ECO:0000256" key="1">
    <source>
        <dbReference type="ARBA" id="ARBA00013247"/>
    </source>
</evidence>
<keyword evidence="7" id="KW-0067">ATP-binding</keyword>
<dbReference type="InterPro" id="IPR029099">
    <property type="entry name" value="Pribosyltran_N"/>
</dbReference>
<protein>
    <recommendedName>
        <fullName evidence="1">ribose-phosphate diphosphokinase</fullName>
        <ecNumber evidence="1">2.7.6.1</ecNumber>
    </recommendedName>
</protein>
<dbReference type="GO" id="GO:0005524">
    <property type="term" value="F:ATP binding"/>
    <property type="evidence" value="ECO:0007669"/>
    <property type="project" value="UniProtKB-KW"/>
</dbReference>
<dbReference type="HOGENOM" id="CLU_033546_1_0_11"/>
<dbReference type="CDD" id="cd06223">
    <property type="entry name" value="PRTases_typeI"/>
    <property type="match status" value="1"/>
</dbReference>
<feature type="domain" description="Ribose-phosphate pyrophosphokinase N-terminal" evidence="11">
    <location>
        <begin position="61"/>
        <end position="180"/>
    </location>
</feature>
<dbReference type="InterPro" id="IPR005946">
    <property type="entry name" value="Rib-P_diPkinase"/>
</dbReference>
<evidence type="ECO:0000313" key="13">
    <source>
        <dbReference type="Proteomes" id="UP000018291"/>
    </source>
</evidence>
<dbReference type="NCBIfam" id="NF002844">
    <property type="entry name" value="PRK03092.1"/>
    <property type="match status" value="1"/>
</dbReference>
<dbReference type="InterPro" id="IPR029057">
    <property type="entry name" value="PRTase-like"/>
</dbReference>
<sequence length="385" mass="41293">MANYLWRVVQSAERLTLDQEVAGSIPAPPANNIDARIPNNTSTSGSEEHTAVELVTKKKLLLVAGRVHPELATEISERLGVPLGDVELASFPNGERHCRYGESIRGADLFILQTHDSIEGTTINDAIMEQLIMVDAARRASAKRITVVAPFFGYSRQDRKATGREPITAKLVANLFAAAGAKRLVSIDLHSGQIQGFFDGPVDHLTAMPVLVNWMKANLPPNVVVVSPDSGRVRVAERYGNHLNTDIAMVHKRRVKVEGAGADGEQSIVEAKGVVGQVKGRPCVIIDDMIDTAGTICAAAEQLKVEGATEVYAAATHGVLSGPAVDRLKNAPIEKLVITNTLPIPPEKNFDKLVVLSVAEIIADALDAVFEDTSVSEIFAGQNHS</sequence>
<dbReference type="Proteomes" id="UP000018291">
    <property type="component" value="Unassembled WGS sequence"/>
</dbReference>
<evidence type="ECO:0000256" key="3">
    <source>
        <dbReference type="ARBA" id="ARBA00022723"/>
    </source>
</evidence>
<evidence type="ECO:0000259" key="11">
    <source>
        <dbReference type="Pfam" id="PF13793"/>
    </source>
</evidence>
<evidence type="ECO:0000256" key="9">
    <source>
        <dbReference type="ARBA" id="ARBA00049535"/>
    </source>
</evidence>
<keyword evidence="5" id="KW-0547">Nucleotide-binding</keyword>
<evidence type="ECO:0000256" key="2">
    <source>
        <dbReference type="ARBA" id="ARBA00022679"/>
    </source>
</evidence>
<comment type="caution">
    <text evidence="12">The sequence shown here is derived from an EMBL/GenBank/DDBJ whole genome shotgun (WGS) entry which is preliminary data.</text>
</comment>
<name>R4Z1Z3_9ACTN</name>
<proteinExistence type="predicted"/>
<dbReference type="NCBIfam" id="TIGR01251">
    <property type="entry name" value="ribP_PPkin"/>
    <property type="match status" value="1"/>
</dbReference>
<keyword evidence="8" id="KW-0460">Magnesium</keyword>
<dbReference type="GO" id="GO:0006015">
    <property type="term" value="P:5-phosphoribose 1-diphosphate biosynthetic process"/>
    <property type="evidence" value="ECO:0007669"/>
    <property type="project" value="TreeGrafter"/>
</dbReference>
<dbReference type="GO" id="GO:0016301">
    <property type="term" value="F:kinase activity"/>
    <property type="evidence" value="ECO:0007669"/>
    <property type="project" value="UniProtKB-KW"/>
</dbReference>
<dbReference type="Gene3D" id="3.40.50.2020">
    <property type="match status" value="2"/>
</dbReference>
<keyword evidence="2 12" id="KW-0808">Transferase</keyword>